<dbReference type="Proteomes" id="UP000001887">
    <property type="component" value="Chromosome"/>
</dbReference>
<feature type="domain" description="SWIM-type" evidence="2">
    <location>
        <begin position="55"/>
        <end position="91"/>
    </location>
</feature>
<organism evidence="3 4">
    <name type="scientific">Pirellula staleyi (strain ATCC 27377 / DSM 6068 / ICPB 4128)</name>
    <name type="common">Pirella staleyi</name>
    <dbReference type="NCBI Taxonomy" id="530564"/>
    <lineage>
        <taxon>Bacteria</taxon>
        <taxon>Pseudomonadati</taxon>
        <taxon>Planctomycetota</taxon>
        <taxon>Planctomycetia</taxon>
        <taxon>Pirellulales</taxon>
        <taxon>Pirellulaceae</taxon>
        <taxon>Pirellula</taxon>
    </lineage>
</organism>
<keyword evidence="1" id="KW-0862">Zinc</keyword>
<proteinExistence type="predicted"/>
<gene>
    <name evidence="3" type="ordered locus">Psta_0368</name>
</gene>
<dbReference type="PROSITE" id="PS50966">
    <property type="entry name" value="ZF_SWIM"/>
    <property type="match status" value="1"/>
</dbReference>
<evidence type="ECO:0000256" key="1">
    <source>
        <dbReference type="PROSITE-ProRule" id="PRU00325"/>
    </source>
</evidence>
<keyword evidence="1" id="KW-0863">Zinc-finger</keyword>
<keyword evidence="1" id="KW-0479">Metal-binding</keyword>
<evidence type="ECO:0000313" key="3">
    <source>
        <dbReference type="EMBL" id="ADB15058.1"/>
    </source>
</evidence>
<keyword evidence="4" id="KW-1185">Reference proteome</keyword>
<dbReference type="EMBL" id="CP001848">
    <property type="protein sequence ID" value="ADB15058.1"/>
    <property type="molecule type" value="Genomic_DNA"/>
</dbReference>
<evidence type="ECO:0000313" key="4">
    <source>
        <dbReference type="Proteomes" id="UP000001887"/>
    </source>
</evidence>
<dbReference type="OrthoDB" id="9816340at2"/>
<dbReference type="GO" id="GO:0008270">
    <property type="term" value="F:zinc ion binding"/>
    <property type="evidence" value="ECO:0007669"/>
    <property type="project" value="UniProtKB-KW"/>
</dbReference>
<dbReference type="eggNOG" id="COG4279">
    <property type="taxonomic scope" value="Bacteria"/>
</dbReference>
<dbReference type="Pfam" id="PF04434">
    <property type="entry name" value="SWIM"/>
    <property type="match status" value="1"/>
</dbReference>
<dbReference type="AlphaFoldDB" id="D2R2E9"/>
<reference evidence="3 4" key="1">
    <citation type="journal article" date="2009" name="Stand. Genomic Sci.">
        <title>Complete genome sequence of Pirellula staleyi type strain (ATCC 27377).</title>
        <authorList>
            <person name="Clum A."/>
            <person name="Tindall B.J."/>
            <person name="Sikorski J."/>
            <person name="Ivanova N."/>
            <person name="Mavrommatis K."/>
            <person name="Lucas S."/>
            <person name="Glavina del Rio T."/>
            <person name="Nolan M."/>
            <person name="Chen F."/>
            <person name="Tice H."/>
            <person name="Pitluck S."/>
            <person name="Cheng J.F."/>
            <person name="Chertkov O."/>
            <person name="Brettin T."/>
            <person name="Han C."/>
            <person name="Detter J.C."/>
            <person name="Kuske C."/>
            <person name="Bruce D."/>
            <person name="Goodwin L."/>
            <person name="Ovchinikova G."/>
            <person name="Pati A."/>
            <person name="Mikhailova N."/>
            <person name="Chen A."/>
            <person name="Palaniappan K."/>
            <person name="Land M."/>
            <person name="Hauser L."/>
            <person name="Chang Y.J."/>
            <person name="Jeffries C.D."/>
            <person name="Chain P."/>
            <person name="Rohde M."/>
            <person name="Goker M."/>
            <person name="Bristow J."/>
            <person name="Eisen J.A."/>
            <person name="Markowitz V."/>
            <person name="Hugenholtz P."/>
            <person name="Kyrpides N.C."/>
            <person name="Klenk H.P."/>
            <person name="Lapidus A."/>
        </authorList>
    </citation>
    <scope>NUCLEOTIDE SEQUENCE [LARGE SCALE GENOMIC DNA]</scope>
    <source>
        <strain evidence="4">ATCC 27377 / DSM 6068 / ICPB 4128</strain>
    </source>
</reference>
<protein>
    <submittedName>
        <fullName evidence="3">Zinc finger SWIM domain protein</fullName>
    </submittedName>
</protein>
<dbReference type="KEGG" id="psl:Psta_0368"/>
<evidence type="ECO:0000259" key="2">
    <source>
        <dbReference type="PROSITE" id="PS50966"/>
    </source>
</evidence>
<sequence>MISIDDAFITAAAPNADAVKNGRALALKKKFTELCISADETLLFGYCQGSGKEPYLCSADFQFPTAAVYRCSCPSRQFPCKHSIGLLIAYAAGEKFTSAEIPATIAAKREKVAERVEKKKVEETKPRKVNKSALAKKFQAQIDGLEILERLAFDHMRQGLGNVTEAAADEVQTKISPQLATGYLPEAQVMLDRYAQLFTSAAGASRRSRKRKPDEEVSDDARFTLALEQLTKLGALARQGKAYLQSRIDNPEKLPDTESNIAMLTGQIWQLRELKELGLVETNVELMQLAFHTHDDAARKAFVDVGTWINLTSGKIQVTQNFRPYKAAKMIPADDSFARVAVVAELAVYPGTMNPRVRWEAYEARIVEPRDYQRIFELAASDFSAVVKEVKNHLRQPLTDHNPVFALKFARIGKIGEALIVEDAKQNRLLLTDESDLSESPSCELLSLLPPAALEGKVLVARFSYDIDAGLLTAKPLSIVTHDELIRLTV</sequence>
<dbReference type="STRING" id="530564.Psta_0368"/>
<dbReference type="HOGENOM" id="CLU_572175_0_0_0"/>
<accession>D2R2E9</accession>
<dbReference type="InterPro" id="IPR007527">
    <property type="entry name" value="Znf_SWIM"/>
</dbReference>
<name>D2R2E9_PIRSD</name>